<dbReference type="PROSITE" id="PS50885">
    <property type="entry name" value="HAMP"/>
    <property type="match status" value="1"/>
</dbReference>
<dbReference type="Gene3D" id="6.10.340.10">
    <property type="match status" value="1"/>
</dbReference>
<dbReference type="SMART" id="SM00304">
    <property type="entry name" value="HAMP"/>
    <property type="match status" value="1"/>
</dbReference>
<dbReference type="InterPro" id="IPR036097">
    <property type="entry name" value="HisK_dim/P_sf"/>
</dbReference>
<comment type="catalytic activity">
    <reaction evidence="1">
        <text>ATP + protein L-histidine = ADP + protein N-phospho-L-histidine.</text>
        <dbReference type="EC" id="2.7.13.3"/>
    </reaction>
</comment>
<evidence type="ECO:0000256" key="10">
    <source>
        <dbReference type="ARBA" id="ARBA00023136"/>
    </source>
</evidence>
<evidence type="ECO:0000256" key="3">
    <source>
        <dbReference type="ARBA" id="ARBA00012438"/>
    </source>
</evidence>
<dbReference type="InterPro" id="IPR003661">
    <property type="entry name" value="HisK_dim/P_dom"/>
</dbReference>
<dbReference type="SUPFAM" id="SSF47384">
    <property type="entry name" value="Homodimeric domain of signal transducing histidine kinase"/>
    <property type="match status" value="1"/>
</dbReference>
<comment type="caution">
    <text evidence="15">The sequence shown here is derived from an EMBL/GenBank/DDBJ whole genome shotgun (WGS) entry which is preliminary data.</text>
</comment>
<dbReference type="Pfam" id="PF02518">
    <property type="entry name" value="HATPase_c"/>
    <property type="match status" value="1"/>
</dbReference>
<dbReference type="InterPro" id="IPR050428">
    <property type="entry name" value="TCS_sensor_his_kinase"/>
</dbReference>
<dbReference type="InterPro" id="IPR005467">
    <property type="entry name" value="His_kinase_dom"/>
</dbReference>
<reference evidence="15" key="1">
    <citation type="submission" date="2021-03" db="EMBL/GenBank/DDBJ databases">
        <authorList>
            <person name="Kanchanasin P."/>
            <person name="Saeng-In P."/>
            <person name="Phongsopitanun W."/>
            <person name="Yuki M."/>
            <person name="Kudo T."/>
            <person name="Ohkuma M."/>
            <person name="Tanasupawat S."/>
        </authorList>
    </citation>
    <scope>NUCLEOTIDE SEQUENCE</scope>
    <source>
        <strain evidence="15">GKU 128</strain>
    </source>
</reference>
<dbReference type="SUPFAM" id="SSF158472">
    <property type="entry name" value="HAMP domain-like"/>
    <property type="match status" value="1"/>
</dbReference>
<keyword evidence="10 12" id="KW-0472">Membrane</keyword>
<dbReference type="RefSeq" id="WP_208262888.1">
    <property type="nucleotide sequence ID" value="NZ_JAGEOJ010000028.1"/>
</dbReference>
<dbReference type="GO" id="GO:0000155">
    <property type="term" value="F:phosphorelay sensor kinase activity"/>
    <property type="evidence" value="ECO:0007669"/>
    <property type="project" value="InterPro"/>
</dbReference>
<dbReference type="SUPFAM" id="SSF55874">
    <property type="entry name" value="ATPase domain of HSP90 chaperone/DNA topoisomerase II/histidine kinase"/>
    <property type="match status" value="1"/>
</dbReference>
<comment type="subcellular location">
    <subcellularLocation>
        <location evidence="2">Cell membrane</location>
    </subcellularLocation>
</comment>
<feature type="transmembrane region" description="Helical" evidence="12">
    <location>
        <begin position="188"/>
        <end position="211"/>
    </location>
</feature>
<gene>
    <name evidence="15" type="ORF">J4573_46750</name>
</gene>
<dbReference type="CDD" id="cd06225">
    <property type="entry name" value="HAMP"/>
    <property type="match status" value="1"/>
</dbReference>
<evidence type="ECO:0000256" key="6">
    <source>
        <dbReference type="ARBA" id="ARBA00022692"/>
    </source>
</evidence>
<dbReference type="EMBL" id="JAGEOJ010000028">
    <property type="protein sequence ID" value="MBO2454658.1"/>
    <property type="molecule type" value="Genomic_DNA"/>
</dbReference>
<dbReference type="InterPro" id="IPR004358">
    <property type="entry name" value="Sig_transdc_His_kin-like_C"/>
</dbReference>
<accession>A0A939T8Z4</accession>
<dbReference type="InterPro" id="IPR036890">
    <property type="entry name" value="HATPase_C_sf"/>
</dbReference>
<dbReference type="PROSITE" id="PS50109">
    <property type="entry name" value="HIS_KIN"/>
    <property type="match status" value="1"/>
</dbReference>
<evidence type="ECO:0000259" key="13">
    <source>
        <dbReference type="PROSITE" id="PS50109"/>
    </source>
</evidence>
<dbReference type="GO" id="GO:0005886">
    <property type="term" value="C:plasma membrane"/>
    <property type="evidence" value="ECO:0007669"/>
    <property type="project" value="UniProtKB-SubCell"/>
</dbReference>
<evidence type="ECO:0000256" key="4">
    <source>
        <dbReference type="ARBA" id="ARBA00022553"/>
    </source>
</evidence>
<dbReference type="InterPro" id="IPR003660">
    <property type="entry name" value="HAMP_dom"/>
</dbReference>
<keyword evidence="9" id="KW-0902">Two-component regulatory system</keyword>
<keyword evidence="5" id="KW-0808">Transferase</keyword>
<keyword evidence="4" id="KW-0597">Phosphoprotein</keyword>
<dbReference type="SMART" id="SM00388">
    <property type="entry name" value="HisKA"/>
    <property type="match status" value="1"/>
</dbReference>
<dbReference type="SMART" id="SM00387">
    <property type="entry name" value="HATPase_c"/>
    <property type="match status" value="1"/>
</dbReference>
<dbReference type="EC" id="2.7.13.3" evidence="3"/>
<dbReference type="Pfam" id="PF00672">
    <property type="entry name" value="HAMP"/>
    <property type="match status" value="1"/>
</dbReference>
<dbReference type="Proteomes" id="UP000669179">
    <property type="component" value="Unassembled WGS sequence"/>
</dbReference>
<dbReference type="PANTHER" id="PTHR45436">
    <property type="entry name" value="SENSOR HISTIDINE KINASE YKOH"/>
    <property type="match status" value="1"/>
</dbReference>
<evidence type="ECO:0000256" key="7">
    <source>
        <dbReference type="ARBA" id="ARBA00022777"/>
    </source>
</evidence>
<dbReference type="Pfam" id="PF00512">
    <property type="entry name" value="HisKA"/>
    <property type="match status" value="1"/>
</dbReference>
<evidence type="ECO:0000256" key="8">
    <source>
        <dbReference type="ARBA" id="ARBA00022989"/>
    </source>
</evidence>
<evidence type="ECO:0000256" key="11">
    <source>
        <dbReference type="SAM" id="MobiDB-lite"/>
    </source>
</evidence>
<evidence type="ECO:0000259" key="14">
    <source>
        <dbReference type="PROSITE" id="PS50885"/>
    </source>
</evidence>
<keyword evidence="6 12" id="KW-0812">Transmembrane</keyword>
<dbReference type="AlphaFoldDB" id="A0A939T8Z4"/>
<feature type="domain" description="Histidine kinase" evidence="13">
    <location>
        <begin position="273"/>
        <end position="483"/>
    </location>
</feature>
<dbReference type="CDD" id="cd00075">
    <property type="entry name" value="HATPase"/>
    <property type="match status" value="1"/>
</dbReference>
<evidence type="ECO:0000256" key="1">
    <source>
        <dbReference type="ARBA" id="ARBA00000085"/>
    </source>
</evidence>
<keyword evidence="16" id="KW-1185">Reference proteome</keyword>
<feature type="domain" description="HAMP" evidence="14">
    <location>
        <begin position="212"/>
        <end position="265"/>
    </location>
</feature>
<evidence type="ECO:0000256" key="9">
    <source>
        <dbReference type="ARBA" id="ARBA00023012"/>
    </source>
</evidence>
<dbReference type="CDD" id="cd00082">
    <property type="entry name" value="HisKA"/>
    <property type="match status" value="1"/>
</dbReference>
<evidence type="ECO:0000313" key="15">
    <source>
        <dbReference type="EMBL" id="MBO2454658.1"/>
    </source>
</evidence>
<name>A0A939T8Z4_9ACTN</name>
<evidence type="ECO:0000313" key="16">
    <source>
        <dbReference type="Proteomes" id="UP000669179"/>
    </source>
</evidence>
<proteinExistence type="predicted"/>
<keyword evidence="8 12" id="KW-1133">Transmembrane helix</keyword>
<organism evidence="15 16">
    <name type="scientific">Actinomadura barringtoniae</name>
    <dbReference type="NCBI Taxonomy" id="1427535"/>
    <lineage>
        <taxon>Bacteria</taxon>
        <taxon>Bacillati</taxon>
        <taxon>Actinomycetota</taxon>
        <taxon>Actinomycetes</taxon>
        <taxon>Streptosporangiales</taxon>
        <taxon>Thermomonosporaceae</taxon>
        <taxon>Actinomadura</taxon>
    </lineage>
</organism>
<evidence type="ECO:0000256" key="5">
    <source>
        <dbReference type="ARBA" id="ARBA00022679"/>
    </source>
</evidence>
<dbReference type="PANTHER" id="PTHR45436:SF5">
    <property type="entry name" value="SENSOR HISTIDINE KINASE TRCS"/>
    <property type="match status" value="1"/>
</dbReference>
<protein>
    <recommendedName>
        <fullName evidence="3">histidine kinase</fullName>
        <ecNumber evidence="3">2.7.13.3</ecNumber>
    </recommendedName>
</protein>
<evidence type="ECO:0000256" key="2">
    <source>
        <dbReference type="ARBA" id="ARBA00004236"/>
    </source>
</evidence>
<sequence length="487" mass="51798">MTRRLTLRARLALLAAVAVALAVAVCAVTSWFLVRGQLYSEMDRRLQAIGGGPPPSGPEGDPGPGGRRDQHLRDVIYTALQQCGSSPAASPFSGRMFGPTQMIQAVSPEGKACTFADAGSITVTPADVQVAKAETSKALHDGSGVDSSGNRIDVRVFTRPVITDNGTTVGAVSYALPLDEVQGPLDRLAVLMLVVSAFGVLIAAGAGLVIARTSLRPVDELTGVVEHIARTEDLDTQIPAEGADEIARLSRSFNTMTAALAASRDRQQQLIADAGHELRTPLTSLRTNIDLLLRSQDTGRELDPATRHRMLVNVKAQMLELSSLVGDLLELARPEQEEPVREEVALHEVVDRAVERARLRGPDLRIEAVTKPWYVHGDRGSLERAVVNLLDNAVKFSPSSGSIDVRLADGELTVRDHGPGIAAEDLPHVFDRFYRSTSARSLPGSGLGLSIVARVVGESGGQVRLDPAEGGGTMARVRLPGTATPED</sequence>
<feature type="region of interest" description="Disordered" evidence="11">
    <location>
        <begin position="46"/>
        <end position="69"/>
    </location>
</feature>
<dbReference type="InterPro" id="IPR003594">
    <property type="entry name" value="HATPase_dom"/>
</dbReference>
<evidence type="ECO:0000256" key="12">
    <source>
        <dbReference type="SAM" id="Phobius"/>
    </source>
</evidence>
<dbReference type="PRINTS" id="PR00344">
    <property type="entry name" value="BCTRLSENSOR"/>
</dbReference>
<keyword evidence="7 15" id="KW-0418">Kinase</keyword>
<dbReference type="Gene3D" id="1.10.287.130">
    <property type="match status" value="1"/>
</dbReference>
<dbReference type="Gene3D" id="3.30.565.10">
    <property type="entry name" value="Histidine kinase-like ATPase, C-terminal domain"/>
    <property type="match status" value="1"/>
</dbReference>